<feature type="non-terminal residue" evidence="1">
    <location>
        <position position="127"/>
    </location>
</feature>
<dbReference type="EMBL" id="CATNWA010017240">
    <property type="protein sequence ID" value="CAI9599042.1"/>
    <property type="molecule type" value="Genomic_DNA"/>
</dbReference>
<evidence type="ECO:0000313" key="1">
    <source>
        <dbReference type="EMBL" id="CAI9599040.1"/>
    </source>
</evidence>
<evidence type="ECO:0000313" key="3">
    <source>
        <dbReference type="Proteomes" id="UP001162483"/>
    </source>
</evidence>
<name>A0ABN9FSN3_9NEOB</name>
<dbReference type="EMBL" id="CATNWA010017240">
    <property type="protein sequence ID" value="CAI9599040.1"/>
    <property type="molecule type" value="Genomic_DNA"/>
</dbReference>
<evidence type="ECO:0000313" key="2">
    <source>
        <dbReference type="EMBL" id="CAI9599042.1"/>
    </source>
</evidence>
<proteinExistence type="predicted"/>
<comment type="caution">
    <text evidence="1">The sequence shown here is derived from an EMBL/GenBank/DDBJ whole genome shotgun (WGS) entry which is preliminary data.</text>
</comment>
<keyword evidence="3" id="KW-1185">Reference proteome</keyword>
<organism evidence="1 3">
    <name type="scientific">Staurois parvus</name>
    <dbReference type="NCBI Taxonomy" id="386267"/>
    <lineage>
        <taxon>Eukaryota</taxon>
        <taxon>Metazoa</taxon>
        <taxon>Chordata</taxon>
        <taxon>Craniata</taxon>
        <taxon>Vertebrata</taxon>
        <taxon>Euteleostomi</taxon>
        <taxon>Amphibia</taxon>
        <taxon>Batrachia</taxon>
        <taxon>Anura</taxon>
        <taxon>Neobatrachia</taxon>
        <taxon>Ranoidea</taxon>
        <taxon>Ranidae</taxon>
        <taxon>Staurois</taxon>
    </lineage>
</organism>
<accession>A0ABN9FSN3</accession>
<sequence>MTRDCGQHRDDQRLRTAQGKTADLWGGGGSGYLNLTGTRSHFRGVVLSSYLFLYPAARCLPGFCNGARHDSRVPSAHEREALALCDWSGGFWDLSCVPGAALPFTKSTASCACALGTWLSCPHYRSR</sequence>
<reference evidence="1" key="1">
    <citation type="submission" date="2023-05" db="EMBL/GenBank/DDBJ databases">
        <authorList>
            <person name="Stuckert A."/>
        </authorList>
    </citation>
    <scope>NUCLEOTIDE SEQUENCE</scope>
</reference>
<gene>
    <name evidence="1" type="ORF">SPARVUS_LOCUS12531366</name>
    <name evidence="2" type="ORF">SPARVUS_LOCUS12531368</name>
</gene>
<protein>
    <submittedName>
        <fullName evidence="1">Uncharacterized protein</fullName>
    </submittedName>
</protein>
<dbReference type="Proteomes" id="UP001162483">
    <property type="component" value="Unassembled WGS sequence"/>
</dbReference>